<sequence length="179" mass="20430">MDVNRIYLLIILVLSPNVSRMSHSIKCHRRSLELFVKRTLDTKRIAEQCTSSNVTSVTLPNVEIRVAVWRNMTVPQQTDEVLSQLHLLSNATQEANASDCISFQLQKLNSNIKQITGLIYKFLKTDKNNTLLQDVSVSQVLSFLTNTTTDGTDIIRRYLKLLHGKVTLLLQSLRRMSCR</sequence>
<feature type="signal peptide" evidence="7">
    <location>
        <begin position="1"/>
        <end position="20"/>
    </location>
</feature>
<evidence type="ECO:0000256" key="4">
    <source>
        <dbReference type="ARBA" id="ARBA00022702"/>
    </source>
</evidence>
<keyword evidence="6" id="KW-1015">Disulfide bond</keyword>
<dbReference type="GO" id="GO:0008283">
    <property type="term" value="P:cell population proliferation"/>
    <property type="evidence" value="ECO:0007669"/>
    <property type="project" value="InterPro"/>
</dbReference>
<evidence type="ECO:0000256" key="6">
    <source>
        <dbReference type="ARBA" id="ARBA00023157"/>
    </source>
</evidence>
<keyword evidence="5 7" id="KW-0732">Signal</keyword>
<proteinExistence type="inferred from homology"/>
<accession>A0A8C5PH94</accession>
<dbReference type="Pfam" id="PF00758">
    <property type="entry name" value="EPO_TPO"/>
    <property type="match status" value="1"/>
</dbReference>
<dbReference type="GO" id="GO:0005125">
    <property type="term" value="F:cytokine activity"/>
    <property type="evidence" value="ECO:0007669"/>
    <property type="project" value="InterPro"/>
</dbReference>
<comment type="subcellular location">
    <subcellularLocation>
        <location evidence="1">Secreted</location>
    </subcellularLocation>
</comment>
<name>A0A8C5PH94_9ANUR</name>
<dbReference type="SUPFAM" id="SSF47266">
    <property type="entry name" value="4-helical cytokines"/>
    <property type="match status" value="1"/>
</dbReference>
<comment type="similarity">
    <text evidence="2">Belongs to the EPO/TPO family.</text>
</comment>
<dbReference type="PANTHER" id="PTHR10560">
    <property type="entry name" value="THROMBOPOIETIN"/>
    <property type="match status" value="1"/>
</dbReference>
<dbReference type="AlphaFoldDB" id="A0A8C5PH94"/>
<protein>
    <submittedName>
        <fullName evidence="8">Uncharacterized protein</fullName>
    </submittedName>
</protein>
<feature type="chain" id="PRO_5034990127" evidence="7">
    <location>
        <begin position="21"/>
        <end position="179"/>
    </location>
</feature>
<dbReference type="PANTHER" id="PTHR10560:SF0">
    <property type="entry name" value="THROMBOPOIETIN"/>
    <property type="match status" value="1"/>
</dbReference>
<reference evidence="8" key="1">
    <citation type="submission" date="2025-08" db="UniProtKB">
        <authorList>
            <consortium name="Ensembl"/>
        </authorList>
    </citation>
    <scope>IDENTIFICATION</scope>
</reference>
<evidence type="ECO:0000313" key="8">
    <source>
        <dbReference type="Ensembl" id="ENSLLEP00000022787.1"/>
    </source>
</evidence>
<keyword evidence="3" id="KW-0964">Secreted</keyword>
<dbReference type="InterPro" id="IPR001323">
    <property type="entry name" value="EPO_TPO"/>
</dbReference>
<dbReference type="GO" id="GO:0005576">
    <property type="term" value="C:extracellular region"/>
    <property type="evidence" value="ECO:0007669"/>
    <property type="project" value="UniProtKB-SubCell"/>
</dbReference>
<reference evidence="8" key="2">
    <citation type="submission" date="2025-09" db="UniProtKB">
        <authorList>
            <consortium name="Ensembl"/>
        </authorList>
    </citation>
    <scope>IDENTIFICATION</scope>
</reference>
<dbReference type="OrthoDB" id="9892121at2759"/>
<organism evidence="8 9">
    <name type="scientific">Leptobrachium leishanense</name>
    <name type="common">Leishan spiny toad</name>
    <dbReference type="NCBI Taxonomy" id="445787"/>
    <lineage>
        <taxon>Eukaryota</taxon>
        <taxon>Metazoa</taxon>
        <taxon>Chordata</taxon>
        <taxon>Craniata</taxon>
        <taxon>Vertebrata</taxon>
        <taxon>Euteleostomi</taxon>
        <taxon>Amphibia</taxon>
        <taxon>Batrachia</taxon>
        <taxon>Anura</taxon>
        <taxon>Pelobatoidea</taxon>
        <taxon>Megophryidae</taxon>
        <taxon>Leptobrachium</taxon>
    </lineage>
</organism>
<evidence type="ECO:0000256" key="2">
    <source>
        <dbReference type="ARBA" id="ARBA00005782"/>
    </source>
</evidence>
<evidence type="ECO:0000256" key="7">
    <source>
        <dbReference type="SAM" id="SignalP"/>
    </source>
</evidence>
<dbReference type="Ensembl" id="ENSLLET00000023660.1">
    <property type="protein sequence ID" value="ENSLLEP00000022787.1"/>
    <property type="gene ID" value="ENSLLEG00000014460.1"/>
</dbReference>
<dbReference type="GeneTree" id="ENSGT01010000229474"/>
<dbReference type="Gene3D" id="1.20.1250.10">
    <property type="match status" value="1"/>
</dbReference>
<evidence type="ECO:0000256" key="3">
    <source>
        <dbReference type="ARBA" id="ARBA00022525"/>
    </source>
</evidence>
<evidence type="ECO:0000256" key="5">
    <source>
        <dbReference type="ARBA" id="ARBA00022729"/>
    </source>
</evidence>
<dbReference type="InterPro" id="IPR003978">
    <property type="entry name" value="Thrombopoietin"/>
</dbReference>
<dbReference type="Proteomes" id="UP000694569">
    <property type="component" value="Unplaced"/>
</dbReference>
<dbReference type="InterPro" id="IPR009079">
    <property type="entry name" value="4_helix_cytokine-like_core"/>
</dbReference>
<dbReference type="GO" id="GO:0005179">
    <property type="term" value="F:hormone activity"/>
    <property type="evidence" value="ECO:0007669"/>
    <property type="project" value="UniProtKB-KW"/>
</dbReference>
<evidence type="ECO:0000256" key="1">
    <source>
        <dbReference type="ARBA" id="ARBA00004613"/>
    </source>
</evidence>
<keyword evidence="9" id="KW-1185">Reference proteome</keyword>
<keyword evidence="4" id="KW-0372">Hormone</keyword>
<evidence type="ECO:0000313" key="9">
    <source>
        <dbReference type="Proteomes" id="UP000694569"/>
    </source>
</evidence>